<evidence type="ECO:0008006" key="6">
    <source>
        <dbReference type="Google" id="ProtNLM"/>
    </source>
</evidence>
<feature type="domain" description="7 transmembrane helices usually fused to an inactive transglutaminase" evidence="3">
    <location>
        <begin position="261"/>
        <end position="504"/>
    </location>
</feature>
<proteinExistence type="predicted"/>
<feature type="transmembrane region" description="Helical" evidence="1">
    <location>
        <begin position="313"/>
        <end position="334"/>
    </location>
</feature>
<evidence type="ECO:0000259" key="2">
    <source>
        <dbReference type="Pfam" id="PF14400"/>
    </source>
</evidence>
<dbReference type="InterPro" id="IPR025838">
    <property type="entry name" value="Transglut_i_TM"/>
</dbReference>
<evidence type="ECO:0000259" key="3">
    <source>
        <dbReference type="Pfam" id="PF14402"/>
    </source>
</evidence>
<keyword evidence="1" id="KW-0812">Transmembrane</keyword>
<dbReference type="Pfam" id="PF14400">
    <property type="entry name" value="Transglut_i_TM"/>
    <property type="match status" value="1"/>
</dbReference>
<dbReference type="RefSeq" id="WP_183410468.1">
    <property type="nucleotide sequence ID" value="NZ_JACHWY010000002.1"/>
</dbReference>
<keyword evidence="1" id="KW-1133">Transmembrane helix</keyword>
<dbReference type="Proteomes" id="UP000537130">
    <property type="component" value="Unassembled WGS sequence"/>
</dbReference>
<evidence type="ECO:0000313" key="5">
    <source>
        <dbReference type="Proteomes" id="UP000537130"/>
    </source>
</evidence>
<comment type="caution">
    <text evidence="4">The sequence shown here is derived from an EMBL/GenBank/DDBJ whole genome shotgun (WGS) entry which is preliminary data.</text>
</comment>
<feature type="transmembrane region" description="Helical" evidence="1">
    <location>
        <begin position="383"/>
        <end position="405"/>
    </location>
</feature>
<protein>
    <recommendedName>
        <fullName evidence="6">Inactive transglutaminase fused to 7 transmembrane helices</fullName>
    </recommendedName>
</protein>
<feature type="transmembrane region" description="Helical" evidence="1">
    <location>
        <begin position="470"/>
        <end position="493"/>
    </location>
</feature>
<reference evidence="4 5" key="1">
    <citation type="submission" date="2020-08" db="EMBL/GenBank/DDBJ databases">
        <title>Genomic Encyclopedia of Type Strains, Phase III (KMG-III): the genomes of soil and plant-associated and newly described type strains.</title>
        <authorList>
            <person name="Whitman W."/>
        </authorList>
    </citation>
    <scope>NUCLEOTIDE SEQUENCE [LARGE SCALE GENOMIC DNA]</scope>
    <source>
        <strain evidence="4 5">CECT 8654</strain>
    </source>
</reference>
<evidence type="ECO:0000256" key="1">
    <source>
        <dbReference type="SAM" id="Phobius"/>
    </source>
</evidence>
<dbReference type="InterPro" id="IPR025840">
    <property type="entry name" value="7TM_transglut"/>
</dbReference>
<keyword evidence="5" id="KW-1185">Reference proteome</keyword>
<name>A0A7W4Z5P3_9GAMM</name>
<keyword evidence="1" id="KW-0472">Membrane</keyword>
<dbReference type="EMBL" id="JACHWY010000002">
    <property type="protein sequence ID" value="MBB3047704.1"/>
    <property type="molecule type" value="Genomic_DNA"/>
</dbReference>
<dbReference type="AlphaFoldDB" id="A0A7W4Z5P3"/>
<accession>A0A7W4Z5P3</accession>
<sequence>MRDFKLRVLALILFAFGLGLCIYKVNVFGLPLQPGQDEEVWTVQARIAFKGSGKPTKVQFAIPHEAPGFVTLDEDYISGNYGLAVESERENRWANWAVRRANGPQTLYYRISIARDQNSNEMTGGSQPPFPEAPFYPEPYNSAIKAILDDVRLESADIATYTRELLIQLNADKPNENVELLRGRANNDEAWVFEISEVLKGARIPNRILYGLELNESVNNAQLKPWLQVHNGKRWLSFNPLTGQPGLPDNFLVWRIGGGPLVWVEGSGAAEVVFSAARNYREIVDIARKRAERMGSSLVDASLFNLPLETQNVYRVLLMVPLGALLVVILRNVIGIRTFGTFMPVLIAMAFRETQLLWGIILFTVMIAIGLSIRFYLDRLMLLLVPRLASVLIIVVIMMILISILTHQFGGTRAMSVALFPMVIMAMTIERMSIVWEELGAGDALKEGAGSLFTAILGYMLMTNETLNHLFFVFPELLFCMLAVTLLFGRYTGYRLTELWRFRAALKFEPPESKS</sequence>
<evidence type="ECO:0000313" key="4">
    <source>
        <dbReference type="EMBL" id="MBB3047704.1"/>
    </source>
</evidence>
<gene>
    <name evidence="4" type="ORF">FHR99_001970</name>
</gene>
<feature type="transmembrane region" description="Helical" evidence="1">
    <location>
        <begin position="355"/>
        <end position="377"/>
    </location>
</feature>
<organism evidence="4 5">
    <name type="scientific">Litorivivens lipolytica</name>
    <dbReference type="NCBI Taxonomy" id="1524264"/>
    <lineage>
        <taxon>Bacteria</taxon>
        <taxon>Pseudomonadati</taxon>
        <taxon>Pseudomonadota</taxon>
        <taxon>Gammaproteobacteria</taxon>
        <taxon>Litorivivens</taxon>
    </lineage>
</organism>
<feature type="domain" description="Inactive transglutaminase fused to 7 transmembrane helices" evidence="2">
    <location>
        <begin position="23"/>
        <end position="183"/>
    </location>
</feature>
<dbReference type="Pfam" id="PF14402">
    <property type="entry name" value="7TM_transglut"/>
    <property type="match status" value="1"/>
</dbReference>